<dbReference type="CDD" id="cd18911">
    <property type="entry name" value="bHLHzip_MGA"/>
    <property type="match status" value="1"/>
</dbReference>
<feature type="region of interest" description="Disordered" evidence="2">
    <location>
        <begin position="499"/>
        <end position="533"/>
    </location>
</feature>
<feature type="domain" description="BHLH" evidence="3">
    <location>
        <begin position="1120"/>
        <end position="1171"/>
    </location>
</feature>
<sequence>MRLHCLPSLHPRPTASGSSLTKHLRRPQSRCDNKALPFHPRIRGSPHFLNWCTMRPQTLTCFRFNLNTCFSWEIRDDIFHPILLLSSPVPSCPRDLLPVLLYSSPIRPRSRRLIVFHQGSSCLLHVVYLRLHLPVRPGTTFHVTPVVTPRLDTDRRFLITSHLIVLPRAALLHPSLLQLEANIQLEANVEVVNSKIPTTLLLLTRPHHTVPFHWVRTTSPPSFLPGAEKRMGPRLLLIPVHPGSPTLRPQNMQLAQGKRMILQPLRNPGGVNLYRHPNGQIIQLVPLHQLQTTGPQPSLPPVMLRNSGSVVGIRLPAPSKTPETSVCQPSPVSSVIQTTTTSVLSVTPSFSEHTTTEITSVLPETSTTMPTSPLPSTPTIQVPSMSLPLAVVSTPRNIEAASLLSMPCTSETPLLPISPLPTSIPPTSEGLSVVSVSSTSDVPLLLPVPPPPVPASSATESSSPLPKQPITEGPSVLSAPITIDAPFLLPTTEAQSVLPQSTTTVGSSVLPVSSASQGPTTRSRSAATQDSSVLSVPPVADIPLVSSATPVTHTTEVPSTLSTSITNCTLKAITSMPVCPVSATQAVPAISPVFVPVSQTGTLTLRICPSGIKSNTTQMISDSKIKCSSSGQPKTTDNLISLESGSFALLQFPVKKNIPSPAMKQVASLESKKNEFSAITLEENITNSQVVGTMESKENKLPANQPEFHAEELTCDQNGDTFEKANKDAKLPLQSHTDVSSNPAYTSEDKNCEEKEVIVKRKHVKNPEESQGKVLYSYDTVPESCSETAVFAHSPLEEEKVEQLKTVCEEQTHFNQAQNPNAGIKGIEQTHLDTEKRMITEWPHESWSKHEVNIDSTMKLPNKFKPLLWETQDPVPLESNMKEKDNSVVDERKTEELREKPKITSVEVQDNASANKNLDNAQEFLPERNIDCQDNDKTSRHIKEAADSQEESQTTNLVQVSKISEQLFALEYKTNMDADKHIEKIAKCIQQNTLKTSHHRKDSPPIIDITMDDTEKEEKTDDSADEMVDEISGYQSEDVNIETMDESESSGVEEQVDIETVEELSEKINIARLKATATHALLAKQLHLVRDYSNKVVAKTAKQPESSNKKPKNAEETFANYRQTHTANERRRRKEMRGLFEKLKATLGLQAFPKVSKCFILKQAFEEIQGLTDQADKLKGQKNLLMRKQDALIRKISALSGKAQEVVLKKLEYIYAKQKAVEEQKKKQHQQAEPKMICDNIETARTSMENSSSSAKEMKPVIVPNKRAKPLILSRKGDHVTGDTSSHMTLTNASLVMTANGQVLAFRTPLVPGQFASQPSTLLQSELKSEIDCTNGATQPGTASVMIQLPSSAVPVQVKSILPTSTLPITLSSVVSSTANTVVQKAPDLTSESEDSFMMPRIVNVTSLANKEDTNLNLDINKNSCVTLHASSHESEPSFQVLSQETDNLPSEGIGEASSGKGRNATGTAQDFLGRKNSFPQIVNVSSLKGSSTSFATNLCTEDFSGTKKRTKQMGKGGDCQKSKNSSFQKLQGNVPRDSGLEMELQKVASVIHQPTLDPSDLIDIEESDDADETLTSLLNEIAFLNQQLNDDASDISELPNSLSSGFPLGDVESHRESATANASPFQFGAMGGTFKDLSVGRESTDSITPLLLHLDDDDLSEGSRKSGDVSAQTDALKLMLRPEVKNPHPDLTAINRDENRKNVSLTKARSVSPPILQMKTNLEVATTDMGWRPMPKLAPLGLKAANFSLDSEGQNTRMMPLLAPVAAKEMKTAEPMSCPNLDPKPMLTLASAAKKSK</sequence>
<reference evidence="4 5" key="1">
    <citation type="journal article" date="2022" name="Gigascience">
        <title>A chromosome-level genome assembly and annotation of the desert horned lizard, Phrynosoma platyrhinos, provides insight into chromosomal rearrangements among reptiles.</title>
        <authorList>
            <person name="Koochekian N."/>
            <person name="Ascanio A."/>
            <person name="Farleigh K."/>
            <person name="Card D.C."/>
            <person name="Schield D.R."/>
            <person name="Castoe T.A."/>
            <person name="Jezkova T."/>
        </authorList>
    </citation>
    <scope>NUCLEOTIDE SEQUENCE [LARGE SCALE GENOMIC DNA]</scope>
    <source>
        <strain evidence="4">NK-2021</strain>
    </source>
</reference>
<keyword evidence="5" id="KW-1185">Reference proteome</keyword>
<evidence type="ECO:0000256" key="2">
    <source>
        <dbReference type="SAM" id="MobiDB-lite"/>
    </source>
</evidence>
<feature type="compositionally biased region" description="Low complexity" evidence="2">
    <location>
        <begin position="455"/>
        <end position="465"/>
    </location>
</feature>
<feature type="compositionally biased region" description="Polar residues" evidence="2">
    <location>
        <begin position="1523"/>
        <end position="1532"/>
    </location>
</feature>
<dbReference type="SMART" id="SM00353">
    <property type="entry name" value="HLH"/>
    <property type="match status" value="1"/>
</dbReference>
<dbReference type="PROSITE" id="PS50888">
    <property type="entry name" value="BHLH"/>
    <property type="match status" value="1"/>
</dbReference>
<dbReference type="Pfam" id="PF00010">
    <property type="entry name" value="HLH"/>
    <property type="match status" value="1"/>
</dbReference>
<name>A0ABQ7STI4_PHRPL</name>
<feature type="region of interest" description="Disordered" evidence="2">
    <location>
        <begin position="1508"/>
        <end position="1535"/>
    </location>
</feature>
<evidence type="ECO:0000313" key="5">
    <source>
        <dbReference type="Proteomes" id="UP000826234"/>
    </source>
</evidence>
<evidence type="ECO:0000313" key="4">
    <source>
        <dbReference type="EMBL" id="KAH0620626.1"/>
    </source>
</evidence>
<accession>A0ABQ7STI4</accession>
<feature type="region of interest" description="Disordered" evidence="2">
    <location>
        <begin position="445"/>
        <end position="473"/>
    </location>
</feature>
<feature type="region of interest" description="Disordered" evidence="2">
    <location>
        <begin position="1099"/>
        <end position="1118"/>
    </location>
</feature>
<dbReference type="InterPro" id="IPR036638">
    <property type="entry name" value="HLH_DNA-bd_sf"/>
</dbReference>
<comment type="caution">
    <text evidence="4">The sequence shown here is derived from an EMBL/GenBank/DDBJ whole genome shotgun (WGS) entry which is preliminary data.</text>
</comment>
<organism evidence="4 5">
    <name type="scientific">Phrynosoma platyrhinos</name>
    <name type="common">Desert horned lizard</name>
    <dbReference type="NCBI Taxonomy" id="52577"/>
    <lineage>
        <taxon>Eukaryota</taxon>
        <taxon>Metazoa</taxon>
        <taxon>Chordata</taxon>
        <taxon>Craniata</taxon>
        <taxon>Vertebrata</taxon>
        <taxon>Euteleostomi</taxon>
        <taxon>Lepidosauria</taxon>
        <taxon>Squamata</taxon>
        <taxon>Bifurcata</taxon>
        <taxon>Unidentata</taxon>
        <taxon>Episquamata</taxon>
        <taxon>Toxicofera</taxon>
        <taxon>Iguania</taxon>
        <taxon>Phrynosomatidae</taxon>
        <taxon>Phrynosomatinae</taxon>
        <taxon>Phrynosoma</taxon>
    </lineage>
</organism>
<dbReference type="Gene3D" id="4.10.280.10">
    <property type="entry name" value="Helix-loop-helix DNA-binding domain"/>
    <property type="match status" value="1"/>
</dbReference>
<dbReference type="InterPro" id="IPR037935">
    <property type="entry name" value="MAX_gene-associated_bHLHzip"/>
</dbReference>
<dbReference type="SUPFAM" id="SSF47459">
    <property type="entry name" value="HLH, helix-loop-helix DNA-binding domain"/>
    <property type="match status" value="1"/>
</dbReference>
<evidence type="ECO:0000256" key="1">
    <source>
        <dbReference type="SAM" id="Coils"/>
    </source>
</evidence>
<dbReference type="Proteomes" id="UP000826234">
    <property type="component" value="Unassembled WGS sequence"/>
</dbReference>
<protein>
    <recommendedName>
        <fullName evidence="3">BHLH domain-containing protein</fullName>
    </recommendedName>
</protein>
<proteinExistence type="predicted"/>
<keyword evidence="1" id="KW-0175">Coiled coil</keyword>
<feature type="coiled-coil region" evidence="1">
    <location>
        <begin position="1161"/>
        <end position="1188"/>
    </location>
</feature>
<gene>
    <name evidence="4" type="ORF">JD844_021284</name>
</gene>
<feature type="region of interest" description="Disordered" evidence="2">
    <location>
        <begin position="1448"/>
        <end position="1471"/>
    </location>
</feature>
<evidence type="ECO:0000259" key="3">
    <source>
        <dbReference type="PROSITE" id="PS50888"/>
    </source>
</evidence>
<dbReference type="InterPro" id="IPR011598">
    <property type="entry name" value="bHLH_dom"/>
</dbReference>
<feature type="region of interest" description="Disordered" evidence="2">
    <location>
        <begin position="1"/>
        <end position="26"/>
    </location>
</feature>
<dbReference type="EMBL" id="JAIPUX010003289">
    <property type="protein sequence ID" value="KAH0620626.1"/>
    <property type="molecule type" value="Genomic_DNA"/>
</dbReference>